<dbReference type="Proteomes" id="UP000821866">
    <property type="component" value="Chromosome 9"/>
</dbReference>
<dbReference type="AlphaFoldDB" id="A0A9J6D507"/>
<comment type="caution">
    <text evidence="2">The sequence shown here is derived from an EMBL/GenBank/DDBJ whole genome shotgun (WGS) entry which is preliminary data.</text>
</comment>
<evidence type="ECO:0000259" key="1">
    <source>
        <dbReference type="Pfam" id="PF13843"/>
    </source>
</evidence>
<name>A0A9J6D507_RHIMP</name>
<protein>
    <recommendedName>
        <fullName evidence="1">PiggyBac transposable element-derived protein domain-containing protein</fullName>
    </recommendedName>
</protein>
<dbReference type="PANTHER" id="PTHR47272:SF1">
    <property type="entry name" value="PIGGYBAC TRANSPOSABLE ELEMENT-DERIVED PROTEIN 3-LIKE"/>
    <property type="match status" value="1"/>
</dbReference>
<dbReference type="EMBL" id="JABSTU010000011">
    <property type="protein sequence ID" value="KAH8009278.1"/>
    <property type="molecule type" value="Genomic_DNA"/>
</dbReference>
<feature type="domain" description="PiggyBac transposable element-derived protein" evidence="1">
    <location>
        <begin position="1"/>
        <end position="146"/>
    </location>
</feature>
<organism evidence="2 3">
    <name type="scientific">Rhipicephalus microplus</name>
    <name type="common">Cattle tick</name>
    <name type="synonym">Boophilus microplus</name>
    <dbReference type="NCBI Taxonomy" id="6941"/>
    <lineage>
        <taxon>Eukaryota</taxon>
        <taxon>Metazoa</taxon>
        <taxon>Ecdysozoa</taxon>
        <taxon>Arthropoda</taxon>
        <taxon>Chelicerata</taxon>
        <taxon>Arachnida</taxon>
        <taxon>Acari</taxon>
        <taxon>Parasitiformes</taxon>
        <taxon>Ixodida</taxon>
        <taxon>Ixodoidea</taxon>
        <taxon>Ixodidae</taxon>
        <taxon>Rhipicephalinae</taxon>
        <taxon>Rhipicephalus</taxon>
        <taxon>Boophilus</taxon>
    </lineage>
</organism>
<dbReference type="VEuPathDB" id="VectorBase:LOC119173001"/>
<reference evidence="2" key="1">
    <citation type="journal article" date="2020" name="Cell">
        <title>Large-Scale Comparative Analyses of Tick Genomes Elucidate Their Genetic Diversity and Vector Capacities.</title>
        <authorList>
            <consortium name="Tick Genome and Microbiome Consortium (TIGMIC)"/>
            <person name="Jia N."/>
            <person name="Wang J."/>
            <person name="Shi W."/>
            <person name="Du L."/>
            <person name="Sun Y."/>
            <person name="Zhan W."/>
            <person name="Jiang J.F."/>
            <person name="Wang Q."/>
            <person name="Zhang B."/>
            <person name="Ji P."/>
            <person name="Bell-Sakyi L."/>
            <person name="Cui X.M."/>
            <person name="Yuan T.T."/>
            <person name="Jiang B.G."/>
            <person name="Yang W.F."/>
            <person name="Lam T.T."/>
            <person name="Chang Q.C."/>
            <person name="Ding S.J."/>
            <person name="Wang X.J."/>
            <person name="Zhu J.G."/>
            <person name="Ruan X.D."/>
            <person name="Zhao L."/>
            <person name="Wei J.T."/>
            <person name="Ye R.Z."/>
            <person name="Que T.C."/>
            <person name="Du C.H."/>
            <person name="Zhou Y.H."/>
            <person name="Cheng J.X."/>
            <person name="Dai P.F."/>
            <person name="Guo W.B."/>
            <person name="Han X.H."/>
            <person name="Huang E.J."/>
            <person name="Li L.F."/>
            <person name="Wei W."/>
            <person name="Gao Y.C."/>
            <person name="Liu J.Z."/>
            <person name="Shao H.Z."/>
            <person name="Wang X."/>
            <person name="Wang C.C."/>
            <person name="Yang T.C."/>
            <person name="Huo Q.B."/>
            <person name="Li W."/>
            <person name="Chen H.Y."/>
            <person name="Chen S.E."/>
            <person name="Zhou L.G."/>
            <person name="Ni X.B."/>
            <person name="Tian J.H."/>
            <person name="Sheng Y."/>
            <person name="Liu T."/>
            <person name="Pan Y.S."/>
            <person name="Xia L.Y."/>
            <person name="Li J."/>
            <person name="Zhao F."/>
            <person name="Cao W.C."/>
        </authorList>
    </citation>
    <scope>NUCLEOTIDE SEQUENCE</scope>
    <source>
        <strain evidence="2">Rmic-2018</strain>
    </source>
</reference>
<keyword evidence="3" id="KW-1185">Reference proteome</keyword>
<reference evidence="2" key="2">
    <citation type="submission" date="2021-09" db="EMBL/GenBank/DDBJ databases">
        <authorList>
            <person name="Jia N."/>
            <person name="Wang J."/>
            <person name="Shi W."/>
            <person name="Du L."/>
            <person name="Sun Y."/>
            <person name="Zhan W."/>
            <person name="Jiang J."/>
            <person name="Wang Q."/>
            <person name="Zhang B."/>
            <person name="Ji P."/>
            <person name="Sakyi L.B."/>
            <person name="Cui X."/>
            <person name="Yuan T."/>
            <person name="Jiang B."/>
            <person name="Yang W."/>
            <person name="Lam T.T.-Y."/>
            <person name="Chang Q."/>
            <person name="Ding S."/>
            <person name="Wang X."/>
            <person name="Zhu J."/>
            <person name="Ruan X."/>
            <person name="Zhao L."/>
            <person name="Wei J."/>
            <person name="Que T."/>
            <person name="Du C."/>
            <person name="Cheng J."/>
            <person name="Dai P."/>
            <person name="Han X."/>
            <person name="Huang E."/>
            <person name="Gao Y."/>
            <person name="Liu J."/>
            <person name="Shao H."/>
            <person name="Ye R."/>
            <person name="Li L."/>
            <person name="Wei W."/>
            <person name="Wang X."/>
            <person name="Wang C."/>
            <person name="Huo Q."/>
            <person name="Li W."/>
            <person name="Guo W."/>
            <person name="Chen H."/>
            <person name="Chen S."/>
            <person name="Zhou L."/>
            <person name="Zhou L."/>
            <person name="Ni X."/>
            <person name="Tian J."/>
            <person name="Zhou Y."/>
            <person name="Sheng Y."/>
            <person name="Liu T."/>
            <person name="Pan Y."/>
            <person name="Xia L."/>
            <person name="Li J."/>
            <person name="Zhao F."/>
            <person name="Cao W."/>
        </authorList>
    </citation>
    <scope>NUCLEOTIDE SEQUENCE</scope>
    <source>
        <strain evidence="2">Rmic-2018</strain>
        <tissue evidence="2">Larvae</tissue>
    </source>
</reference>
<proteinExistence type="predicted"/>
<sequence>MTTNQWEELKQFLHFNDSQEASDKDDPERDRLYKVRPLLDHLVAKCRELPKLQNLWVDEQLVPFKGRSSLKQCLPNKPQKWGYKLFLLWDECGLMHNFEVYTGKILPQPGFPDIGASGNIVLRMGSVIPRDLNYILYFDNWFCSVHCR</sequence>
<gene>
    <name evidence="2" type="ORF">HPB51_014247</name>
</gene>
<dbReference type="InterPro" id="IPR029526">
    <property type="entry name" value="PGBD"/>
</dbReference>
<dbReference type="PANTHER" id="PTHR47272">
    <property type="entry name" value="DDE_TNP_1_7 DOMAIN-CONTAINING PROTEIN"/>
    <property type="match status" value="1"/>
</dbReference>
<dbReference type="Pfam" id="PF13843">
    <property type="entry name" value="DDE_Tnp_1_7"/>
    <property type="match status" value="1"/>
</dbReference>
<evidence type="ECO:0000313" key="3">
    <source>
        <dbReference type="Proteomes" id="UP000821866"/>
    </source>
</evidence>
<evidence type="ECO:0000313" key="2">
    <source>
        <dbReference type="EMBL" id="KAH8009278.1"/>
    </source>
</evidence>
<accession>A0A9J6D507</accession>